<dbReference type="Proteomes" id="UP000280598">
    <property type="component" value="Unassembled WGS sequence"/>
</dbReference>
<dbReference type="PROSITE" id="PS00086">
    <property type="entry name" value="CYTOCHROME_P450"/>
    <property type="match status" value="1"/>
</dbReference>
<dbReference type="PRINTS" id="PR00385">
    <property type="entry name" value="P450"/>
</dbReference>
<reference evidence="6 7" key="1">
    <citation type="journal article" date="2018" name="BMC Genomics">
        <title>Genomic evidence for intraspecific hybridization in a clonal and extremely halotolerant yeast.</title>
        <authorList>
            <person name="Gostincar C."/>
            <person name="Stajich J.E."/>
            <person name="Zupancic J."/>
            <person name="Zalar P."/>
            <person name="Gunde-Cimerman N."/>
        </authorList>
    </citation>
    <scope>NUCLEOTIDE SEQUENCE [LARGE SCALE GENOMIC DNA]</scope>
    <source>
        <strain evidence="6 7">EXF-562</strain>
    </source>
</reference>
<feature type="domain" description="Protein kinase" evidence="5">
    <location>
        <begin position="427"/>
        <end position="738"/>
    </location>
</feature>
<dbReference type="Gene3D" id="1.10.510.10">
    <property type="entry name" value="Transferase(Phosphotransferase) domain 1"/>
    <property type="match status" value="1"/>
</dbReference>
<accession>A0A3M7HCS1</accession>
<dbReference type="Pfam" id="PF00067">
    <property type="entry name" value="p450"/>
    <property type="match status" value="1"/>
</dbReference>
<organism evidence="6 7">
    <name type="scientific">Hortaea werneckii</name>
    <name type="common">Black yeast</name>
    <name type="synonym">Cladosporium werneckii</name>
    <dbReference type="NCBI Taxonomy" id="91943"/>
    <lineage>
        <taxon>Eukaryota</taxon>
        <taxon>Fungi</taxon>
        <taxon>Dikarya</taxon>
        <taxon>Ascomycota</taxon>
        <taxon>Pezizomycotina</taxon>
        <taxon>Dothideomycetes</taxon>
        <taxon>Dothideomycetidae</taxon>
        <taxon>Mycosphaerellales</taxon>
        <taxon>Teratosphaeriaceae</taxon>
        <taxon>Hortaea</taxon>
    </lineage>
</organism>
<dbReference type="InterPro" id="IPR050121">
    <property type="entry name" value="Cytochrome_P450_monoxygenase"/>
</dbReference>
<evidence type="ECO:0000313" key="7">
    <source>
        <dbReference type="Proteomes" id="UP000280598"/>
    </source>
</evidence>
<protein>
    <recommendedName>
        <fullName evidence="5">Protein kinase domain-containing protein</fullName>
    </recommendedName>
</protein>
<dbReference type="PROSITE" id="PS50011">
    <property type="entry name" value="PROTEIN_KINASE_DOM"/>
    <property type="match status" value="1"/>
</dbReference>
<dbReference type="CDD" id="cd11060">
    <property type="entry name" value="CYP57A1-like"/>
    <property type="match status" value="1"/>
</dbReference>
<sequence length="744" mass="85175">MIALYLFLAIVGFVAFSAYHTFRGNVQSLQRDLHEKFGPAVRIGPNTVSLSSPHLIATIYGSRSSWQKSDMYRVNDAYIGGQRISNVFNEQDEARHAQRVKPIKNLYNMSRLVEKEPHIRRTLSLLMDKLEGICGGEPCRMDRLIAFFAWDVIDQLTFGSERGFLREEQDIGNQIAASKSSLYYFAPICQIPWLDGLLDKNPIMRIGPKQLEVSILRAQEAVEKRRTSSAAGKATTQEKLPPCFLDNFCEDEKIDNFQVVDWLLPNVLAGSDTTTWTLCEIMFCLAKNPENHRRLVAELDEAHLELPAHYEDIKNLPYLSAVLSEALRYVPGIPFNLERKVPAEGFNLDSHTFLPAGTVVGINPGVTAWNKNIFGEDADRWDANRWLQLPNESEADWKARRNKMDKTVDFSFGSGSRKCLGSELSKLVILLTIATGYSRYNFALEDTSSNWQIHNAWFINEQREYVLKDIPEHIHDHFNQGIWPQLQYGSNKRLRSPIDTIPQRRIFVYEHLKSDFQSLLRQRPSLDARRRILRTSLEAIVDLHERDIVHLDNILVDYEQRDEATSVKRVMLSDIENAAHLPDGGCIKGMLAGSDVWRSVEAHLRGELGKPTDMFSFGLVCIFAMCDKMVCEDDEDFKQFVSQGAKPLAIRLQRLVSYFGDKDGINGLLTHVGGDETSCEILSQLWDERHADYIPYKPFVEWPGTQQDEGFRDVITRLMNLDPKKRMTATQALMHPWFRLEENE</sequence>
<dbReference type="GO" id="GO:0005506">
    <property type="term" value="F:iron ion binding"/>
    <property type="evidence" value="ECO:0007669"/>
    <property type="project" value="InterPro"/>
</dbReference>
<dbReference type="InterPro" id="IPR036396">
    <property type="entry name" value="Cyt_P450_sf"/>
</dbReference>
<dbReference type="GO" id="GO:0020037">
    <property type="term" value="F:heme binding"/>
    <property type="evidence" value="ECO:0007669"/>
    <property type="project" value="InterPro"/>
</dbReference>
<dbReference type="VEuPathDB" id="FungiDB:BTJ68_12391"/>
<dbReference type="SUPFAM" id="SSF48264">
    <property type="entry name" value="Cytochrome P450"/>
    <property type="match status" value="1"/>
</dbReference>
<name>A0A3M7HCS1_HORWE</name>
<dbReference type="EMBL" id="QWIS01000057">
    <property type="protein sequence ID" value="RMZ11008.1"/>
    <property type="molecule type" value="Genomic_DNA"/>
</dbReference>
<feature type="binding site" description="axial binding residue" evidence="4">
    <location>
        <position position="419"/>
    </location>
    <ligand>
        <name>heme</name>
        <dbReference type="ChEBI" id="CHEBI:30413"/>
    </ligand>
    <ligandPart>
        <name>Fe</name>
        <dbReference type="ChEBI" id="CHEBI:18248"/>
    </ligandPart>
</feature>
<dbReference type="Gene3D" id="1.10.630.10">
    <property type="entry name" value="Cytochrome P450"/>
    <property type="match status" value="1"/>
</dbReference>
<evidence type="ECO:0000256" key="1">
    <source>
        <dbReference type="ARBA" id="ARBA00001971"/>
    </source>
</evidence>
<dbReference type="SMART" id="SM00220">
    <property type="entry name" value="S_TKc"/>
    <property type="match status" value="1"/>
</dbReference>
<dbReference type="SUPFAM" id="SSF56112">
    <property type="entry name" value="Protein kinase-like (PK-like)"/>
    <property type="match status" value="1"/>
</dbReference>
<evidence type="ECO:0000256" key="2">
    <source>
        <dbReference type="ARBA" id="ARBA00022723"/>
    </source>
</evidence>
<dbReference type="Pfam" id="PF00069">
    <property type="entry name" value="Pkinase"/>
    <property type="match status" value="1"/>
</dbReference>
<gene>
    <name evidence="6" type="ORF">D0860_03594</name>
</gene>
<dbReference type="InterPro" id="IPR017972">
    <property type="entry name" value="Cyt_P450_CS"/>
</dbReference>
<dbReference type="VEuPathDB" id="FungiDB:BTJ68_12392"/>
<keyword evidence="3 4" id="KW-0408">Iron</keyword>
<keyword evidence="2 4" id="KW-0479">Metal-binding</keyword>
<dbReference type="GO" id="GO:0005524">
    <property type="term" value="F:ATP binding"/>
    <property type="evidence" value="ECO:0007669"/>
    <property type="project" value="InterPro"/>
</dbReference>
<dbReference type="InterPro" id="IPR001128">
    <property type="entry name" value="Cyt_P450"/>
</dbReference>
<dbReference type="InterPro" id="IPR000719">
    <property type="entry name" value="Prot_kinase_dom"/>
</dbReference>
<evidence type="ECO:0000313" key="6">
    <source>
        <dbReference type="EMBL" id="RMZ11008.1"/>
    </source>
</evidence>
<dbReference type="GO" id="GO:0016705">
    <property type="term" value="F:oxidoreductase activity, acting on paired donors, with incorporation or reduction of molecular oxygen"/>
    <property type="evidence" value="ECO:0007669"/>
    <property type="project" value="InterPro"/>
</dbReference>
<keyword evidence="4" id="KW-0349">Heme</keyword>
<dbReference type="InterPro" id="IPR002401">
    <property type="entry name" value="Cyt_P450_E_grp-I"/>
</dbReference>
<dbReference type="AlphaFoldDB" id="A0A3M7HCS1"/>
<dbReference type="PRINTS" id="PR00463">
    <property type="entry name" value="EP450I"/>
</dbReference>
<comment type="caution">
    <text evidence="6">The sequence shown here is derived from an EMBL/GenBank/DDBJ whole genome shotgun (WGS) entry which is preliminary data.</text>
</comment>
<dbReference type="PANTHER" id="PTHR24305:SF180">
    <property type="entry name" value="P450, PUTATIVE (EUROFUNG)-RELATED"/>
    <property type="match status" value="1"/>
</dbReference>
<dbReference type="GO" id="GO:0004497">
    <property type="term" value="F:monooxygenase activity"/>
    <property type="evidence" value="ECO:0007669"/>
    <property type="project" value="InterPro"/>
</dbReference>
<dbReference type="InterPro" id="IPR011009">
    <property type="entry name" value="Kinase-like_dom_sf"/>
</dbReference>
<evidence type="ECO:0000259" key="5">
    <source>
        <dbReference type="PROSITE" id="PS50011"/>
    </source>
</evidence>
<dbReference type="GO" id="GO:0004672">
    <property type="term" value="F:protein kinase activity"/>
    <property type="evidence" value="ECO:0007669"/>
    <property type="project" value="InterPro"/>
</dbReference>
<evidence type="ECO:0000256" key="3">
    <source>
        <dbReference type="ARBA" id="ARBA00023004"/>
    </source>
</evidence>
<proteinExistence type="predicted"/>
<evidence type="ECO:0000256" key="4">
    <source>
        <dbReference type="PIRSR" id="PIRSR602401-1"/>
    </source>
</evidence>
<dbReference type="PANTHER" id="PTHR24305">
    <property type="entry name" value="CYTOCHROME P450"/>
    <property type="match status" value="1"/>
</dbReference>
<comment type="cofactor">
    <cofactor evidence="1 4">
        <name>heme</name>
        <dbReference type="ChEBI" id="CHEBI:30413"/>
    </cofactor>
</comment>